<proteinExistence type="predicted"/>
<dbReference type="Pfam" id="PF07173">
    <property type="entry name" value="GRDP-like"/>
    <property type="match status" value="1"/>
</dbReference>
<evidence type="ECO:0000313" key="1">
    <source>
        <dbReference type="EMBL" id="KAL0633422.1"/>
    </source>
</evidence>
<keyword evidence="2" id="KW-1185">Reference proteome</keyword>
<dbReference type="InterPro" id="IPR009836">
    <property type="entry name" value="GRDP-like"/>
</dbReference>
<reference evidence="1 2" key="1">
    <citation type="submission" date="2024-02" db="EMBL/GenBank/DDBJ databases">
        <title>Discinaceae phylogenomics.</title>
        <authorList>
            <person name="Dirks A.C."/>
            <person name="James T.Y."/>
        </authorList>
    </citation>
    <scope>NUCLEOTIDE SEQUENCE [LARGE SCALE GENOMIC DNA]</scope>
    <source>
        <strain evidence="1 2">ACD0624</strain>
    </source>
</reference>
<organism evidence="1 2">
    <name type="scientific">Discina gigas</name>
    <dbReference type="NCBI Taxonomy" id="1032678"/>
    <lineage>
        <taxon>Eukaryota</taxon>
        <taxon>Fungi</taxon>
        <taxon>Dikarya</taxon>
        <taxon>Ascomycota</taxon>
        <taxon>Pezizomycotina</taxon>
        <taxon>Pezizomycetes</taxon>
        <taxon>Pezizales</taxon>
        <taxon>Discinaceae</taxon>
        <taxon>Discina</taxon>
    </lineage>
</organism>
<dbReference type="PANTHER" id="PTHR34365:SF7">
    <property type="entry name" value="GLYCINE-RICH DOMAIN-CONTAINING PROTEIN 1"/>
    <property type="match status" value="1"/>
</dbReference>
<name>A0ABR3GBT0_9PEZI</name>
<gene>
    <name evidence="1" type="ORF">Q9L58_007673</name>
</gene>
<protein>
    <submittedName>
        <fullName evidence="1">Uncharacterized protein</fullName>
    </submittedName>
</protein>
<sequence>MASFFSLLRPISRSSPAPTFPLAASRNEEPAIPDPAVFTTTPLAVAASGLPTVSQCAVHLELLQALSQLRDRVKKESALIEVFGTVDEEQETWWRAFVEIAVGRFEVWWWGVNDELRRREWGSGELPGDLLPPLDVVMVWHSYMLNPRFYNEDALHSGLHHILRTAFPWAQIHAALDNEKFEYKLPEPATQFFEKLSSQSSSLIDELLWKDVALKKRLRCPHCGKKDIDVRVCDPEKLGIGWMDKAFTVDCEGCGAVINKEGLCAAKFESDVEVFLKAGAEGRMRMTNFDSRGHAYPTDVSSATWEPATFINTFFRDPSTPRTLRALTAALPDTQHLPSLRLCLAAYTTPSPFSLDLAAAVHRQSDFVSKMAYQLWLRSPGLIGTLPFSAISTVRDRSRSCVLIESPSSSDGFLARAITRYERFFALFRAHPGHTLVPTLDVDLVWHSAMLTPELYRVWCRTTARRFVGHDDSLSEGVLGDAFGFTEEAYTSAYGRAYGRCSCWFCEAAANEGLQRDDEGGRRWVWRWRRGEEKAVRGVKVRVEFYREVERKRRAGSAGLARAGLFEALKRC</sequence>
<dbReference type="PANTHER" id="PTHR34365">
    <property type="entry name" value="ENOLASE (DUF1399)"/>
    <property type="match status" value="1"/>
</dbReference>
<accession>A0ABR3GBT0</accession>
<dbReference type="Proteomes" id="UP001447188">
    <property type="component" value="Unassembled WGS sequence"/>
</dbReference>
<dbReference type="EMBL" id="JBBBZM010000126">
    <property type="protein sequence ID" value="KAL0633422.1"/>
    <property type="molecule type" value="Genomic_DNA"/>
</dbReference>
<comment type="caution">
    <text evidence="1">The sequence shown here is derived from an EMBL/GenBank/DDBJ whole genome shotgun (WGS) entry which is preliminary data.</text>
</comment>
<evidence type="ECO:0000313" key="2">
    <source>
        <dbReference type="Proteomes" id="UP001447188"/>
    </source>
</evidence>